<proteinExistence type="predicted"/>
<dbReference type="Proteomes" id="UP000250572">
    <property type="component" value="Unassembled WGS sequence"/>
</dbReference>
<dbReference type="AlphaFoldDB" id="A0A315URH3"/>
<dbReference type="EMBL" id="NHOQ01002838">
    <property type="protein sequence ID" value="PWA14518.1"/>
    <property type="molecule type" value="Genomic_DNA"/>
</dbReference>
<gene>
    <name evidence="1" type="ORF">CCH79_00011025</name>
</gene>
<keyword evidence="2" id="KW-1185">Reference proteome</keyword>
<evidence type="ECO:0000313" key="1">
    <source>
        <dbReference type="EMBL" id="PWA14518.1"/>
    </source>
</evidence>
<accession>A0A315URH3</accession>
<protein>
    <submittedName>
        <fullName evidence="1">Uncharacterized protein</fullName>
    </submittedName>
</protein>
<comment type="caution">
    <text evidence="1">The sequence shown here is derived from an EMBL/GenBank/DDBJ whole genome shotgun (WGS) entry which is preliminary data.</text>
</comment>
<reference evidence="1 2" key="1">
    <citation type="journal article" date="2018" name="G3 (Bethesda)">
        <title>A High-Quality Reference Genome for the Invasive Mosquitofish Gambusia affinis Using a Chicago Library.</title>
        <authorList>
            <person name="Hoffberg S.L."/>
            <person name="Troendle N.J."/>
            <person name="Glenn T.C."/>
            <person name="Mahmud O."/>
            <person name="Louha S."/>
            <person name="Chalopin D."/>
            <person name="Bennetzen J.L."/>
            <person name="Mauricio R."/>
        </authorList>
    </citation>
    <scope>NUCLEOTIDE SEQUENCE [LARGE SCALE GENOMIC DNA]</scope>
    <source>
        <strain evidence="1">NE01/NJP1002.9</strain>
        <tissue evidence="1">Muscle</tissue>
    </source>
</reference>
<name>A0A315URH3_GAMAF</name>
<organism evidence="1 2">
    <name type="scientific">Gambusia affinis</name>
    <name type="common">Western mosquitofish</name>
    <name type="synonym">Heterandria affinis</name>
    <dbReference type="NCBI Taxonomy" id="33528"/>
    <lineage>
        <taxon>Eukaryota</taxon>
        <taxon>Metazoa</taxon>
        <taxon>Chordata</taxon>
        <taxon>Craniata</taxon>
        <taxon>Vertebrata</taxon>
        <taxon>Euteleostomi</taxon>
        <taxon>Actinopterygii</taxon>
        <taxon>Neopterygii</taxon>
        <taxon>Teleostei</taxon>
        <taxon>Neoteleostei</taxon>
        <taxon>Acanthomorphata</taxon>
        <taxon>Ovalentaria</taxon>
        <taxon>Atherinomorphae</taxon>
        <taxon>Cyprinodontiformes</taxon>
        <taxon>Poeciliidae</taxon>
        <taxon>Poeciliinae</taxon>
        <taxon>Gambusia</taxon>
    </lineage>
</organism>
<sequence length="451" mass="49681">MFIEKQSITVKWKNRRNAYFGAAVAQEVTSLVGAQRVEGGHHKPPVEGSASQQPLGFFGVAGVGVLHKHLVGTKGVKGRHAAHRADTHFTADYIKKQSQAESRSQRLPFNKVSEVIDWDGRAHHAITGKDAVDDGNAVVLQPRNRGRLSWFCGEFGGTFQSCERTVSFSLIPENISSRMTPRLHRSMAAVQPESPSIPAWARLFWSSASGARYPSVWIPTHLVSLFEAQPEVDELEALVVGAPQDVARFEVSVDVAFPVKEGKSLQDTPTVTVRSAATWRCLPYTLDTIAAPHQQLRHADIQELQQEAARSHAHTVVIVALELLHCGRGGSAGADLVNRGRHSLTEPGLNGPDLAENLKQHRPHALVHADLGRDTFWSLNLGGWLGRDAVSHRRAKEERKAEEGRQLVERWKQLREHCEPSSMVTLSALLIKHLDESTPANTQGGYINKPV</sequence>
<evidence type="ECO:0000313" key="2">
    <source>
        <dbReference type="Proteomes" id="UP000250572"/>
    </source>
</evidence>